<accession>A0AAV4M5P6</accession>
<evidence type="ECO:0000313" key="1">
    <source>
        <dbReference type="EMBL" id="GIX67704.1"/>
    </source>
</evidence>
<organism evidence="1 2">
    <name type="scientific">Caerostris extrusa</name>
    <name type="common">Bark spider</name>
    <name type="synonym">Caerostris bankana</name>
    <dbReference type="NCBI Taxonomy" id="172846"/>
    <lineage>
        <taxon>Eukaryota</taxon>
        <taxon>Metazoa</taxon>
        <taxon>Ecdysozoa</taxon>
        <taxon>Arthropoda</taxon>
        <taxon>Chelicerata</taxon>
        <taxon>Arachnida</taxon>
        <taxon>Araneae</taxon>
        <taxon>Araneomorphae</taxon>
        <taxon>Entelegynae</taxon>
        <taxon>Araneoidea</taxon>
        <taxon>Araneidae</taxon>
        <taxon>Caerostris</taxon>
    </lineage>
</organism>
<evidence type="ECO:0000313" key="2">
    <source>
        <dbReference type="Proteomes" id="UP001054945"/>
    </source>
</evidence>
<proteinExistence type="predicted"/>
<comment type="caution">
    <text evidence="1">The sequence shown here is derived from an EMBL/GenBank/DDBJ whole genome shotgun (WGS) entry which is preliminary data.</text>
</comment>
<dbReference type="Proteomes" id="UP001054945">
    <property type="component" value="Unassembled WGS sequence"/>
</dbReference>
<dbReference type="AlphaFoldDB" id="A0AAV4M5P6"/>
<sequence length="132" mass="15837">MCSRCYANASHCPTGIHLNAYQPRTIFAWHFVLHAIKEKQLIIGFVFIGYSHPQRVWRKANSLWLLFRTWMPNFHCSQYQDQRSSSLTCYVHPRHFFFLSVCFSSAAHEKQNRGRNQRRRNHRDTPFCWSCE</sequence>
<name>A0AAV4M5P6_CAEEX</name>
<protein>
    <submittedName>
        <fullName evidence="1">Uncharacterized protein</fullName>
    </submittedName>
</protein>
<reference evidence="1 2" key="1">
    <citation type="submission" date="2021-06" db="EMBL/GenBank/DDBJ databases">
        <title>Caerostris extrusa draft genome.</title>
        <authorList>
            <person name="Kono N."/>
            <person name="Arakawa K."/>
        </authorList>
    </citation>
    <scope>NUCLEOTIDE SEQUENCE [LARGE SCALE GENOMIC DNA]</scope>
</reference>
<gene>
    <name evidence="1" type="ORF">CEXT_620481</name>
</gene>
<keyword evidence="2" id="KW-1185">Reference proteome</keyword>
<dbReference type="EMBL" id="BPLR01019424">
    <property type="protein sequence ID" value="GIX67704.1"/>
    <property type="molecule type" value="Genomic_DNA"/>
</dbReference>